<dbReference type="Pfam" id="PF25601">
    <property type="entry name" value="AAA_lid_14"/>
    <property type="match status" value="1"/>
</dbReference>
<dbReference type="CDD" id="cd00156">
    <property type="entry name" value="REC"/>
    <property type="match status" value="1"/>
</dbReference>
<proteinExistence type="predicted"/>
<dbReference type="InterPro" id="IPR025944">
    <property type="entry name" value="Sigma_54_int_dom_CS"/>
</dbReference>
<dbReference type="AlphaFoldDB" id="A0A932CQM0"/>
<dbReference type="SMART" id="SM00382">
    <property type="entry name" value="AAA"/>
    <property type="match status" value="1"/>
</dbReference>
<dbReference type="CDD" id="cd00009">
    <property type="entry name" value="AAA"/>
    <property type="match status" value="1"/>
</dbReference>
<protein>
    <submittedName>
        <fullName evidence="8">Sigma-54-dependent Fis family transcriptional regulator</fullName>
    </submittedName>
</protein>
<dbReference type="InterPro" id="IPR025662">
    <property type="entry name" value="Sigma_54_int_dom_ATP-bd_1"/>
</dbReference>
<evidence type="ECO:0000259" key="6">
    <source>
        <dbReference type="PROSITE" id="PS50045"/>
    </source>
</evidence>
<dbReference type="PANTHER" id="PTHR32071">
    <property type="entry name" value="TRANSCRIPTIONAL REGULATORY PROTEIN"/>
    <property type="match status" value="1"/>
</dbReference>
<dbReference type="Pfam" id="PF02954">
    <property type="entry name" value="HTH_8"/>
    <property type="match status" value="1"/>
</dbReference>
<dbReference type="Gene3D" id="1.10.10.60">
    <property type="entry name" value="Homeodomain-like"/>
    <property type="match status" value="1"/>
</dbReference>
<evidence type="ECO:0000256" key="5">
    <source>
        <dbReference type="PROSITE-ProRule" id="PRU00169"/>
    </source>
</evidence>
<dbReference type="EMBL" id="JACPRF010000352">
    <property type="protein sequence ID" value="MBI2877504.1"/>
    <property type="molecule type" value="Genomic_DNA"/>
</dbReference>
<dbReference type="Gene3D" id="3.40.50.2300">
    <property type="match status" value="1"/>
</dbReference>
<accession>A0A932CQM0</accession>
<keyword evidence="4" id="KW-0804">Transcription</keyword>
<dbReference type="InterPro" id="IPR003593">
    <property type="entry name" value="AAA+_ATPase"/>
</dbReference>
<dbReference type="InterPro" id="IPR011006">
    <property type="entry name" value="CheY-like_superfamily"/>
</dbReference>
<name>A0A932CQM0_UNCTE</name>
<evidence type="ECO:0000256" key="2">
    <source>
        <dbReference type="ARBA" id="ARBA00022840"/>
    </source>
</evidence>
<sequence>MAKILLAEPSESNRKRIAFHLSKANHEIVEACHSWEVREKVQRQIFDAVIANPQISTELEILKTVRDFNEQSPILVLLPQAMLGLSVHILKEGAYDYIPEPFEPEEIEIKLQRALSQRMMTYELNYLHHEEKHIYRFEDIIGSSSGLRKVIELVKKVCRSTVTVLLTGETGTGKEMIASAIHRNSPRAGYNFIKINCAALPESLLESELFGHERGAYTGAITQRIGRFEQANFGTLLLDEVGDMSPNIQAKVLRILQEKEFERLGGSRTIKVDVRLVAATNKELPLAVERNEFREDLFYRLSVVNIYLPPLRERREDILPLAEFFARKYSHQFGKPSRRFDKGAIRYMVEEYPWPGNIRELENAVERATLLSEGEVIALSDLSLPTSPVNPGEGAGFGGMAPASRENRSLDAGLRIPVGLGAASAGHLSSPSSRSQPNGDLKLKETERRLILEALEKTNWVQKEAAKLLGISQRAINYKIQGYQISHPKWKKNRGEGGPGP</sequence>
<dbReference type="GO" id="GO:0000160">
    <property type="term" value="P:phosphorelay signal transduction system"/>
    <property type="evidence" value="ECO:0007669"/>
    <property type="project" value="InterPro"/>
</dbReference>
<dbReference type="PROSITE" id="PS50045">
    <property type="entry name" value="SIGMA54_INTERACT_4"/>
    <property type="match status" value="1"/>
</dbReference>
<dbReference type="Proteomes" id="UP000769766">
    <property type="component" value="Unassembled WGS sequence"/>
</dbReference>
<dbReference type="GO" id="GO:0005524">
    <property type="term" value="F:ATP binding"/>
    <property type="evidence" value="ECO:0007669"/>
    <property type="project" value="UniProtKB-KW"/>
</dbReference>
<keyword evidence="2" id="KW-0067">ATP-binding</keyword>
<dbReference type="InterPro" id="IPR058031">
    <property type="entry name" value="AAA_lid_NorR"/>
</dbReference>
<evidence type="ECO:0000256" key="4">
    <source>
        <dbReference type="ARBA" id="ARBA00023163"/>
    </source>
</evidence>
<comment type="caution">
    <text evidence="5">Lacks conserved residue(s) required for the propagation of feature annotation.</text>
</comment>
<comment type="caution">
    <text evidence="8">The sequence shown here is derived from an EMBL/GenBank/DDBJ whole genome shotgun (WGS) entry which is preliminary data.</text>
</comment>
<evidence type="ECO:0000256" key="1">
    <source>
        <dbReference type="ARBA" id="ARBA00022741"/>
    </source>
</evidence>
<feature type="domain" description="Response regulatory" evidence="7">
    <location>
        <begin position="3"/>
        <end position="115"/>
    </location>
</feature>
<dbReference type="InterPro" id="IPR002078">
    <property type="entry name" value="Sigma_54_int"/>
</dbReference>
<feature type="domain" description="Sigma-54 factor interaction" evidence="6">
    <location>
        <begin position="140"/>
        <end position="370"/>
    </location>
</feature>
<dbReference type="GO" id="GO:0043565">
    <property type="term" value="F:sequence-specific DNA binding"/>
    <property type="evidence" value="ECO:0007669"/>
    <property type="project" value="InterPro"/>
</dbReference>
<dbReference type="Gene3D" id="3.40.50.300">
    <property type="entry name" value="P-loop containing nucleotide triphosphate hydrolases"/>
    <property type="match status" value="1"/>
</dbReference>
<evidence type="ECO:0000259" key="7">
    <source>
        <dbReference type="PROSITE" id="PS50110"/>
    </source>
</evidence>
<dbReference type="SUPFAM" id="SSF52540">
    <property type="entry name" value="P-loop containing nucleoside triphosphate hydrolases"/>
    <property type="match status" value="1"/>
</dbReference>
<dbReference type="SUPFAM" id="SSF46689">
    <property type="entry name" value="Homeodomain-like"/>
    <property type="match status" value="1"/>
</dbReference>
<evidence type="ECO:0000256" key="3">
    <source>
        <dbReference type="ARBA" id="ARBA00023015"/>
    </source>
</evidence>
<dbReference type="GO" id="GO:0006355">
    <property type="term" value="P:regulation of DNA-templated transcription"/>
    <property type="evidence" value="ECO:0007669"/>
    <property type="project" value="InterPro"/>
</dbReference>
<dbReference type="PROSITE" id="PS00688">
    <property type="entry name" value="SIGMA54_INTERACT_3"/>
    <property type="match status" value="1"/>
</dbReference>
<dbReference type="PROSITE" id="PS50110">
    <property type="entry name" value="RESPONSE_REGULATORY"/>
    <property type="match status" value="1"/>
</dbReference>
<dbReference type="SMART" id="SM00448">
    <property type="entry name" value="REC"/>
    <property type="match status" value="1"/>
</dbReference>
<dbReference type="Gene3D" id="1.10.8.60">
    <property type="match status" value="1"/>
</dbReference>
<dbReference type="InterPro" id="IPR009057">
    <property type="entry name" value="Homeodomain-like_sf"/>
</dbReference>
<organism evidence="8 9">
    <name type="scientific">Tectimicrobiota bacterium</name>
    <dbReference type="NCBI Taxonomy" id="2528274"/>
    <lineage>
        <taxon>Bacteria</taxon>
        <taxon>Pseudomonadati</taxon>
        <taxon>Nitrospinota/Tectimicrobiota group</taxon>
        <taxon>Candidatus Tectimicrobiota</taxon>
    </lineage>
</organism>
<dbReference type="InterPro" id="IPR027417">
    <property type="entry name" value="P-loop_NTPase"/>
</dbReference>
<dbReference type="FunFam" id="3.40.50.300:FF:000006">
    <property type="entry name" value="DNA-binding transcriptional regulator NtrC"/>
    <property type="match status" value="1"/>
</dbReference>
<gene>
    <name evidence="8" type="ORF">HYY20_11530</name>
</gene>
<reference evidence="8" key="1">
    <citation type="submission" date="2020-07" db="EMBL/GenBank/DDBJ databases">
        <title>Huge and variable diversity of episymbiotic CPR bacteria and DPANN archaea in groundwater ecosystems.</title>
        <authorList>
            <person name="He C.Y."/>
            <person name="Keren R."/>
            <person name="Whittaker M."/>
            <person name="Farag I.F."/>
            <person name="Doudna J."/>
            <person name="Cate J.H.D."/>
            <person name="Banfield J.F."/>
        </authorList>
    </citation>
    <scope>NUCLEOTIDE SEQUENCE</scope>
    <source>
        <strain evidence="8">NC_groundwater_672_Ag_B-0.1um_62_36</strain>
    </source>
</reference>
<dbReference type="InterPro" id="IPR002197">
    <property type="entry name" value="HTH_Fis"/>
</dbReference>
<dbReference type="InterPro" id="IPR001789">
    <property type="entry name" value="Sig_transdc_resp-reg_receiver"/>
</dbReference>
<keyword evidence="1" id="KW-0547">Nucleotide-binding</keyword>
<dbReference type="Pfam" id="PF00158">
    <property type="entry name" value="Sigma54_activat"/>
    <property type="match status" value="1"/>
</dbReference>
<dbReference type="PRINTS" id="PR01590">
    <property type="entry name" value="HTHFIS"/>
</dbReference>
<evidence type="ECO:0000313" key="9">
    <source>
        <dbReference type="Proteomes" id="UP000769766"/>
    </source>
</evidence>
<keyword evidence="3" id="KW-0805">Transcription regulation</keyword>
<dbReference type="PROSITE" id="PS00675">
    <property type="entry name" value="SIGMA54_INTERACT_1"/>
    <property type="match status" value="1"/>
</dbReference>
<dbReference type="SUPFAM" id="SSF52172">
    <property type="entry name" value="CheY-like"/>
    <property type="match status" value="1"/>
</dbReference>
<evidence type="ECO:0000313" key="8">
    <source>
        <dbReference type="EMBL" id="MBI2877504.1"/>
    </source>
</evidence>